<proteinExistence type="predicted"/>
<dbReference type="Proteomes" id="UP000198420">
    <property type="component" value="Unassembled WGS sequence"/>
</dbReference>
<name>A0A238V3D9_9ACTN</name>
<evidence type="ECO:0000256" key="1">
    <source>
        <dbReference type="SAM" id="MobiDB-lite"/>
    </source>
</evidence>
<protein>
    <submittedName>
        <fullName evidence="3">Fic/DOC family protein</fullName>
    </submittedName>
</protein>
<sequence length="407" mass="44936">MRVRDHGNGKLWADAMSHALSERFGRWAVGWRWAHDEGDFDGGPVGGWCCPRHSITTPEETLAHVVAALCEWRAWLESLADWFEAYPLRSTAVADQRILWEMAVRKLIWQVVDRTGHGSGWYGHCEQVLNWFLQRWHVAADVAQALVAEAIGGRFHSWTSPGTVLVGDIAEQLALSLPGDPVEPDSCGPALDHLERWLAARGAVPWQDASDGGGDDPVTPSHDGAVEDILAFDGAIEPARAEGMLAALELVRTDATRGAPLTFERLQGWQQHVLGTSRPPPFRSSPAFAKGGRERYGIGPDTRSRLDACLAESAHDSERPLSLTARAARAYLDICFFHPFDDGNARAAFLALIFILAREGVALDDVSLLRRVSFQADDPREPLILTRSINISLSLTRRRLSSQGYRE</sequence>
<dbReference type="Gene3D" id="1.10.3290.10">
    <property type="entry name" value="Fido-like domain"/>
    <property type="match status" value="1"/>
</dbReference>
<dbReference type="Pfam" id="PF02661">
    <property type="entry name" value="Fic"/>
    <property type="match status" value="1"/>
</dbReference>
<accession>A0A238V3D9</accession>
<dbReference type="EMBL" id="FZNP01000001">
    <property type="protein sequence ID" value="SNR28527.1"/>
    <property type="molecule type" value="Genomic_DNA"/>
</dbReference>
<dbReference type="PROSITE" id="PS51459">
    <property type="entry name" value="FIDO"/>
    <property type="match status" value="1"/>
</dbReference>
<evidence type="ECO:0000313" key="3">
    <source>
        <dbReference type="EMBL" id="SNR28527.1"/>
    </source>
</evidence>
<dbReference type="InterPro" id="IPR036597">
    <property type="entry name" value="Fido-like_dom_sf"/>
</dbReference>
<organism evidence="3 4">
    <name type="scientific">Actinomadura mexicana</name>
    <dbReference type="NCBI Taxonomy" id="134959"/>
    <lineage>
        <taxon>Bacteria</taxon>
        <taxon>Bacillati</taxon>
        <taxon>Actinomycetota</taxon>
        <taxon>Actinomycetes</taxon>
        <taxon>Streptosporangiales</taxon>
        <taxon>Thermomonosporaceae</taxon>
        <taxon>Actinomadura</taxon>
    </lineage>
</organism>
<reference evidence="4" key="1">
    <citation type="submission" date="2017-06" db="EMBL/GenBank/DDBJ databases">
        <authorList>
            <person name="Varghese N."/>
            <person name="Submissions S."/>
        </authorList>
    </citation>
    <scope>NUCLEOTIDE SEQUENCE [LARGE SCALE GENOMIC DNA]</scope>
    <source>
        <strain evidence="4">DSM 44485</strain>
    </source>
</reference>
<keyword evidence="4" id="KW-1185">Reference proteome</keyword>
<dbReference type="SUPFAM" id="SSF140931">
    <property type="entry name" value="Fic-like"/>
    <property type="match status" value="1"/>
</dbReference>
<feature type="region of interest" description="Disordered" evidence="1">
    <location>
        <begin position="274"/>
        <end position="294"/>
    </location>
</feature>
<dbReference type="AlphaFoldDB" id="A0A238V3D9"/>
<evidence type="ECO:0000313" key="4">
    <source>
        <dbReference type="Proteomes" id="UP000198420"/>
    </source>
</evidence>
<dbReference type="InterPro" id="IPR003812">
    <property type="entry name" value="Fido"/>
</dbReference>
<evidence type="ECO:0000259" key="2">
    <source>
        <dbReference type="PROSITE" id="PS51459"/>
    </source>
</evidence>
<feature type="domain" description="Fido" evidence="2">
    <location>
        <begin position="261"/>
        <end position="401"/>
    </location>
</feature>
<gene>
    <name evidence="3" type="ORF">SAMN06265355_101824</name>
</gene>